<geneLocation type="plasmid" evidence="1">
    <name>pUJ-83KPC</name>
</geneLocation>
<sequence length="101" mass="11373">MTCCAKAKTSIWVWIKPMLDLLNLPCIKPVDMRHEGKCLVIVAEPVTVEVPLCGECNIPMHRHGTRKTSSWTRRCTWSPSALKFSARAFAVSRAEKCPCRS</sequence>
<dbReference type="AlphaFoldDB" id="A0A2P1BP67"/>
<protein>
    <submittedName>
        <fullName evidence="1">Uncharacterized protein</fullName>
    </submittedName>
</protein>
<proteinExistence type="predicted"/>
<accession>A0A2P1BP67</accession>
<dbReference type="EMBL" id="MG700549">
    <property type="protein sequence ID" value="AVI43556.1"/>
    <property type="molecule type" value="Genomic_DNA"/>
</dbReference>
<keyword evidence="1" id="KW-0614">Plasmid</keyword>
<reference evidence="1" key="1">
    <citation type="submission" date="2017-12" db="EMBL/GenBank/DDBJ databases">
        <title>Insights into the successfully spreading KPC-encoding IncII plasmids.</title>
        <authorList>
            <person name="Brandt C."/>
            <person name="Pletz M.W."/>
            <person name="Makarewicz O."/>
        </authorList>
    </citation>
    <scope>NUCLEOTIDE SEQUENCE</scope>
    <source>
        <strain evidence="1">St015256/1</strain>
        <plasmid evidence="1">pUJ-83KPC</plasmid>
    </source>
</reference>
<evidence type="ECO:0000313" key="1">
    <source>
        <dbReference type="EMBL" id="AVI43556.1"/>
    </source>
</evidence>
<name>A0A2P1BP67_KLEPN</name>
<organism evidence="1">
    <name type="scientific">Klebsiella pneumoniae</name>
    <dbReference type="NCBI Taxonomy" id="573"/>
    <lineage>
        <taxon>Bacteria</taxon>
        <taxon>Pseudomonadati</taxon>
        <taxon>Pseudomonadota</taxon>
        <taxon>Gammaproteobacteria</taxon>
        <taxon>Enterobacterales</taxon>
        <taxon>Enterobacteriaceae</taxon>
        <taxon>Klebsiella/Raoultella group</taxon>
        <taxon>Klebsiella</taxon>
        <taxon>Klebsiella pneumoniae complex</taxon>
    </lineage>
</organism>